<evidence type="ECO:0000313" key="2">
    <source>
        <dbReference type="Proteomes" id="UP000075359"/>
    </source>
</evidence>
<accession>A0A151CE95</accession>
<protein>
    <submittedName>
        <fullName evidence="1">Uncharacterized protein</fullName>
    </submittedName>
</protein>
<sequence>MKKTKNPITIKRALWKGEEELLGEPVNITTTVITQDGIYIDPTDNDFLGAVFKEFVRQNVDRNTKTVLLLGAEDLFFYNENANVYLLNHIYNTIFPDKPSNPFDPLAETDEGDINLGLFNGSERQILFLIEILEALDLNLKALVEKYSFLSFPDSLDCYGTENPIDLHYEEVKKLR</sequence>
<dbReference type="Proteomes" id="UP000075359">
    <property type="component" value="Unassembled WGS sequence"/>
</dbReference>
<name>A0A151CE95_9BACT</name>
<proteinExistence type="predicted"/>
<gene>
    <name evidence="1" type="ORF">AS592_00580</name>
</gene>
<comment type="caution">
    <text evidence="1">The sequence shown here is derived from an EMBL/GenBank/DDBJ whole genome shotgun (WGS) entry which is preliminary data.</text>
</comment>
<keyword evidence="2" id="KW-1185">Reference proteome</keyword>
<reference evidence="1 2" key="1">
    <citation type="submission" date="2015-11" db="EMBL/GenBank/DDBJ databases">
        <title>Draft genome of Sulfurovum riftiae 1812E, a member of the Epsilonproteobacteria isolated from the tube of the deep-sea hydrothermal vent tubewom Riftia pachyptila.</title>
        <authorList>
            <person name="Vetriani C."/>
            <person name="Giovannelli D."/>
        </authorList>
    </citation>
    <scope>NUCLEOTIDE SEQUENCE [LARGE SCALE GENOMIC DNA]</scope>
    <source>
        <strain evidence="1 2">1812E</strain>
    </source>
</reference>
<organism evidence="1 2">
    <name type="scientific">Sulfurovum riftiae</name>
    <dbReference type="NCBI Taxonomy" id="1630136"/>
    <lineage>
        <taxon>Bacteria</taxon>
        <taxon>Pseudomonadati</taxon>
        <taxon>Campylobacterota</taxon>
        <taxon>Epsilonproteobacteria</taxon>
        <taxon>Campylobacterales</taxon>
        <taxon>Sulfurovaceae</taxon>
        <taxon>Sulfurovum</taxon>
    </lineage>
</organism>
<dbReference type="RefSeq" id="WP_067332344.1">
    <property type="nucleotide sequence ID" value="NZ_LNKT01000071.1"/>
</dbReference>
<dbReference type="AlphaFoldDB" id="A0A151CE95"/>
<dbReference type="STRING" id="1630136.AS592_00580"/>
<evidence type="ECO:0000313" key="1">
    <source>
        <dbReference type="EMBL" id="KYJ85573.1"/>
    </source>
</evidence>
<dbReference type="EMBL" id="LNKT01000071">
    <property type="protein sequence ID" value="KYJ85573.1"/>
    <property type="molecule type" value="Genomic_DNA"/>
</dbReference>